<evidence type="ECO:0000313" key="8">
    <source>
        <dbReference type="Proteomes" id="UP001154282"/>
    </source>
</evidence>
<evidence type="ECO:0000256" key="1">
    <source>
        <dbReference type="ARBA" id="ARBA00001974"/>
    </source>
</evidence>
<dbReference type="Proteomes" id="UP001154282">
    <property type="component" value="Unassembled WGS sequence"/>
</dbReference>
<dbReference type="SUPFAM" id="SSF51905">
    <property type="entry name" value="FAD/NAD(P)-binding domain"/>
    <property type="match status" value="1"/>
</dbReference>
<evidence type="ECO:0000313" key="7">
    <source>
        <dbReference type="EMBL" id="CAI0453433.1"/>
    </source>
</evidence>
<dbReference type="InterPro" id="IPR036188">
    <property type="entry name" value="FAD/NAD-bd_sf"/>
</dbReference>
<dbReference type="InterPro" id="IPR057661">
    <property type="entry name" value="RsdA/BaiN/AoA(So)_Rossmann"/>
</dbReference>
<keyword evidence="3" id="KW-0274">FAD</keyword>
<dbReference type="SUPFAM" id="SSF160996">
    <property type="entry name" value="HI0933 insert domain-like"/>
    <property type="match status" value="1"/>
</dbReference>
<organism evidence="7 8">
    <name type="scientific">Linum tenue</name>
    <dbReference type="NCBI Taxonomy" id="586396"/>
    <lineage>
        <taxon>Eukaryota</taxon>
        <taxon>Viridiplantae</taxon>
        <taxon>Streptophyta</taxon>
        <taxon>Embryophyta</taxon>
        <taxon>Tracheophyta</taxon>
        <taxon>Spermatophyta</taxon>
        <taxon>Magnoliopsida</taxon>
        <taxon>eudicotyledons</taxon>
        <taxon>Gunneridae</taxon>
        <taxon>Pentapetalae</taxon>
        <taxon>rosids</taxon>
        <taxon>fabids</taxon>
        <taxon>Malpighiales</taxon>
        <taxon>Linaceae</taxon>
        <taxon>Linum</taxon>
    </lineage>
</organism>
<dbReference type="NCBIfam" id="TIGR00275">
    <property type="entry name" value="aminoacetone oxidase family FAD-binding enzyme"/>
    <property type="match status" value="1"/>
</dbReference>
<dbReference type="Gene3D" id="1.10.8.260">
    <property type="entry name" value="HI0933 insert domain-like"/>
    <property type="match status" value="1"/>
</dbReference>
<feature type="signal peptide" evidence="4">
    <location>
        <begin position="1"/>
        <end position="21"/>
    </location>
</feature>
<feature type="domain" description="RsdA/BaiN/AoA(So)-like insert" evidence="6">
    <location>
        <begin position="277"/>
        <end position="403"/>
    </location>
</feature>
<feature type="domain" description="RsdA/BaiN/AoA(So)-like Rossmann fold-like" evidence="5">
    <location>
        <begin position="65"/>
        <end position="456"/>
    </location>
</feature>
<comment type="cofactor">
    <cofactor evidence="1">
        <name>FAD</name>
        <dbReference type="ChEBI" id="CHEBI:57692"/>
    </cofactor>
</comment>
<evidence type="ECO:0000256" key="3">
    <source>
        <dbReference type="ARBA" id="ARBA00022827"/>
    </source>
</evidence>
<gene>
    <name evidence="7" type="ORF">LITE_LOCUS31594</name>
</gene>
<evidence type="ECO:0000259" key="5">
    <source>
        <dbReference type="Pfam" id="PF03486"/>
    </source>
</evidence>
<evidence type="ECO:0000259" key="6">
    <source>
        <dbReference type="Pfam" id="PF22780"/>
    </source>
</evidence>
<reference evidence="7" key="1">
    <citation type="submission" date="2022-08" db="EMBL/GenBank/DDBJ databases">
        <authorList>
            <person name="Gutierrez-Valencia J."/>
        </authorList>
    </citation>
    <scope>NUCLEOTIDE SEQUENCE</scope>
</reference>
<evidence type="ECO:0000256" key="2">
    <source>
        <dbReference type="ARBA" id="ARBA00022630"/>
    </source>
</evidence>
<name>A0AAV0N4K8_9ROSI</name>
<dbReference type="Pfam" id="PF22780">
    <property type="entry name" value="HI0933_like_1st"/>
    <property type="match status" value="1"/>
</dbReference>
<keyword evidence="4" id="KW-0732">Signal</keyword>
<dbReference type="PANTHER" id="PTHR42887">
    <property type="entry name" value="OS12G0638800 PROTEIN"/>
    <property type="match status" value="1"/>
</dbReference>
<evidence type="ECO:0000256" key="4">
    <source>
        <dbReference type="SAM" id="SignalP"/>
    </source>
</evidence>
<dbReference type="Gene3D" id="3.50.50.60">
    <property type="entry name" value="FAD/NAD(P)-binding domain"/>
    <property type="match status" value="1"/>
</dbReference>
<proteinExistence type="predicted"/>
<dbReference type="PANTHER" id="PTHR42887:SF2">
    <property type="entry name" value="OS12G0638800 PROTEIN"/>
    <property type="match status" value="1"/>
</dbReference>
<dbReference type="AlphaFoldDB" id="A0AAV0N4K8"/>
<dbReference type="Gene3D" id="2.40.30.10">
    <property type="entry name" value="Translation factors"/>
    <property type="match status" value="1"/>
</dbReference>
<evidence type="ECO:0008006" key="9">
    <source>
        <dbReference type="Google" id="ProtNLM"/>
    </source>
</evidence>
<dbReference type="InterPro" id="IPR023166">
    <property type="entry name" value="BaiN-like_dom_sf"/>
</dbReference>
<dbReference type="InterPro" id="IPR055178">
    <property type="entry name" value="RsdA/BaiN/AoA(So)-like_dom"/>
</dbReference>
<sequence>MSLKSGLASFFLLQFGSLSSSTSTSTAVRRCNFGHLRPVPPSKRAFTCLATSSPQSAEKSDGELLVVVGGGAAGVYGAIRAKSLAPHLNVLVVEKGKLLSKVKISGGGRCNVTNGHCPDTKILAEHYPRGHRELRGSFFNTHGPGDTMSWFTDHGVALKIEEDGRVFPITNNSSSIVDCLLSEARERGVLVSVCLQTGKTVTSVSAGVQGKFILKVEKRSVEFLEYLEADYLLIASGGSRQGYDLAVQLGHSIVDGVPSLFTFKIKDPLLSELSGLGPMLVTHWGLSGPVILRLSAWGARDLFRAGYKALLMVDFVPDLHIEDMKSILSQQKQKFAKQKVLNSCPSEFGIVKRFWKYMLDREGLNCDTLWASVSNNSLNSVAYLLKHCTFEVVGKGQYKDEFVTAGGVPLSEISLKTMESKIRPNLFFAGEVLNVDGVTGGFNFQNAWSGGYIAGTTIGELAAKAVC</sequence>
<accession>A0AAV0N4K8</accession>
<keyword evidence="8" id="KW-1185">Reference proteome</keyword>
<dbReference type="EMBL" id="CAMGYJ010000008">
    <property type="protein sequence ID" value="CAI0453433.1"/>
    <property type="molecule type" value="Genomic_DNA"/>
</dbReference>
<dbReference type="Pfam" id="PF03486">
    <property type="entry name" value="HI0933_like"/>
    <property type="match status" value="1"/>
</dbReference>
<comment type="caution">
    <text evidence="7">The sequence shown here is derived from an EMBL/GenBank/DDBJ whole genome shotgun (WGS) entry which is preliminary data.</text>
</comment>
<dbReference type="PRINTS" id="PR00368">
    <property type="entry name" value="FADPNR"/>
</dbReference>
<feature type="chain" id="PRO_5043628426" description="FAD/NAD(P)-binding oxidoreductase family protein" evidence="4">
    <location>
        <begin position="22"/>
        <end position="467"/>
    </location>
</feature>
<protein>
    <recommendedName>
        <fullName evidence="9">FAD/NAD(P)-binding oxidoreductase family protein</fullName>
    </recommendedName>
</protein>
<keyword evidence="2" id="KW-0285">Flavoprotein</keyword>
<dbReference type="InterPro" id="IPR004792">
    <property type="entry name" value="BaiN-like"/>
</dbReference>